<sequence length="511" mass="55304">MLRDLIGGPAKTIWVRHGLPPDDIGNLRLTEMPDPSVDSSFHLGTAAQTAIGLSALAAAHFHFLRTGEEEEVHVDARHAILEFNSETYYTIDGKLPEGKLLDELSDIFKTKDGYVRLHANFPHHKQGLLDILQCEPTKAAVAAALTEWSAEEFEAVAFQRHLCAAALRSFETMDMTPHGIYQANVNPVTITKIGDAPKRELVNLGNIQYALEGIRILDLTRVLAGPICGRTLAAHGADVLLVTSPYLPALTLLDVETSRGKRTTQLDLDKPSDAERLRTLLRDADVFVQSYRPGGLAARGFGPEDCAAARPGIVHASISAFSPGEPWEDVKSFDSLVQTLGGFNVQEAESYADYIREMAGEEEAAKLPPYRALPMRALDHAAGFLLAFGIAAALCKTATEGGSWEVRVTLGATLLWIRRFGNLHPVTAFGEGPPLPPRGVPLDPEIEAVSTTIERDPGDFGGRSGGEGGGEEVPGGQTMSVIRHAARFSGLQIREGKAPMRLDAHKPEWLP</sequence>
<accession>A0ACC0U8R1</accession>
<gene>
    <name evidence="1" type="ORF">F5148DRAFT_981675</name>
</gene>
<name>A0ACC0U8R1_9AGAM</name>
<reference evidence="1" key="1">
    <citation type="submission" date="2021-03" db="EMBL/GenBank/DDBJ databases">
        <title>Evolutionary priming and transition to the ectomycorrhizal habit in an iconic lineage of mushroom-forming fungi: is preadaptation a requirement?</title>
        <authorList>
            <consortium name="DOE Joint Genome Institute"/>
            <person name="Looney B.P."/>
            <person name="Miyauchi S."/>
            <person name="Morin E."/>
            <person name="Drula E."/>
            <person name="Courty P.E."/>
            <person name="Chicoki N."/>
            <person name="Fauchery L."/>
            <person name="Kohler A."/>
            <person name="Kuo A."/>
            <person name="LaButti K."/>
            <person name="Pangilinan J."/>
            <person name="Lipzen A."/>
            <person name="Riley R."/>
            <person name="Andreopoulos W."/>
            <person name="He G."/>
            <person name="Johnson J."/>
            <person name="Barry K.W."/>
            <person name="Grigoriev I.V."/>
            <person name="Nagy L."/>
            <person name="Hibbett D."/>
            <person name="Henrissat B."/>
            <person name="Matheny P.B."/>
            <person name="Labbe J."/>
            <person name="Martin A.F."/>
        </authorList>
    </citation>
    <scope>NUCLEOTIDE SEQUENCE</scope>
    <source>
        <strain evidence="1">BPL698</strain>
    </source>
</reference>
<comment type="caution">
    <text evidence="1">The sequence shown here is derived from an EMBL/GenBank/DDBJ whole genome shotgun (WGS) entry which is preliminary data.</text>
</comment>
<dbReference type="EMBL" id="JAGFNK010000134">
    <property type="protein sequence ID" value="KAI9507242.1"/>
    <property type="molecule type" value="Genomic_DNA"/>
</dbReference>
<keyword evidence="2" id="KW-1185">Reference proteome</keyword>
<evidence type="ECO:0000313" key="2">
    <source>
        <dbReference type="Proteomes" id="UP001207468"/>
    </source>
</evidence>
<protein>
    <submittedName>
        <fullName evidence="1">CoA-transferase family III</fullName>
    </submittedName>
</protein>
<proteinExistence type="predicted"/>
<organism evidence="1 2">
    <name type="scientific">Russula earlei</name>
    <dbReference type="NCBI Taxonomy" id="71964"/>
    <lineage>
        <taxon>Eukaryota</taxon>
        <taxon>Fungi</taxon>
        <taxon>Dikarya</taxon>
        <taxon>Basidiomycota</taxon>
        <taxon>Agaricomycotina</taxon>
        <taxon>Agaricomycetes</taxon>
        <taxon>Russulales</taxon>
        <taxon>Russulaceae</taxon>
        <taxon>Russula</taxon>
    </lineage>
</organism>
<evidence type="ECO:0000313" key="1">
    <source>
        <dbReference type="EMBL" id="KAI9507242.1"/>
    </source>
</evidence>
<dbReference type="Proteomes" id="UP001207468">
    <property type="component" value="Unassembled WGS sequence"/>
</dbReference>